<dbReference type="PANTHER" id="PTHR43857:SF1">
    <property type="entry name" value="YJGH FAMILY PROTEIN"/>
    <property type="match status" value="1"/>
</dbReference>
<evidence type="ECO:0000313" key="2">
    <source>
        <dbReference type="Proteomes" id="UP000830729"/>
    </source>
</evidence>
<evidence type="ECO:0000313" key="1">
    <source>
        <dbReference type="EMBL" id="UPV76007.1"/>
    </source>
</evidence>
<name>A0A8U0HYK5_9EURY</name>
<proteinExistence type="predicted"/>
<dbReference type="AlphaFoldDB" id="A0A8U0HYK5"/>
<dbReference type="InterPro" id="IPR035959">
    <property type="entry name" value="RutC-like_sf"/>
</dbReference>
<protein>
    <submittedName>
        <fullName evidence="1">RidA family protein</fullName>
    </submittedName>
</protein>
<keyword evidence="2" id="KW-1185">Reference proteome</keyword>
<dbReference type="CDD" id="cd00448">
    <property type="entry name" value="YjgF_YER057c_UK114_family"/>
    <property type="match status" value="1"/>
</dbReference>
<dbReference type="GeneID" id="72185151"/>
<dbReference type="SUPFAM" id="SSF55298">
    <property type="entry name" value="YjgF-like"/>
    <property type="match status" value="1"/>
</dbReference>
<sequence>MQKTVILPEWRTVASDDLDEPKSSYATVTRHADHRRVVFSGALSPEGGLAEQVRTVLSHRERALEDLGGSMDDVVEMQLFVREDALSRETQATIHEVRDEFFERPHYPASTMVGVAALLDPDALVEIAIEAEIPDDEWETEVVTGEE</sequence>
<dbReference type="Pfam" id="PF01042">
    <property type="entry name" value="Ribonuc_L-PSP"/>
    <property type="match status" value="1"/>
</dbReference>
<accession>A0A8U0HYK5</accession>
<reference evidence="1 2" key="1">
    <citation type="submission" date="2022-04" db="EMBL/GenBank/DDBJ databases">
        <title>Diverse halophilic archaea isolated from saline environments.</title>
        <authorList>
            <person name="Cui H.-L."/>
        </authorList>
    </citation>
    <scope>NUCLEOTIDE SEQUENCE [LARGE SCALE GENOMIC DNA]</scope>
    <source>
        <strain evidence="1 2">XZYJT49</strain>
    </source>
</reference>
<organism evidence="1 2">
    <name type="scientific">Halorussus limi</name>
    <dbReference type="NCBI Taxonomy" id="2938695"/>
    <lineage>
        <taxon>Archaea</taxon>
        <taxon>Methanobacteriati</taxon>
        <taxon>Methanobacteriota</taxon>
        <taxon>Stenosarchaea group</taxon>
        <taxon>Halobacteria</taxon>
        <taxon>Halobacteriales</taxon>
        <taxon>Haladaptataceae</taxon>
        <taxon>Halorussus</taxon>
    </lineage>
</organism>
<dbReference type="Gene3D" id="3.30.1330.40">
    <property type="entry name" value="RutC-like"/>
    <property type="match status" value="1"/>
</dbReference>
<gene>
    <name evidence="1" type="ORF">M0R89_08090</name>
</gene>
<dbReference type="InterPro" id="IPR006175">
    <property type="entry name" value="YjgF/YER057c/UK114"/>
</dbReference>
<dbReference type="PANTHER" id="PTHR43857">
    <property type="entry name" value="BLR7761 PROTEIN"/>
    <property type="match status" value="1"/>
</dbReference>
<dbReference type="EMBL" id="CP096659">
    <property type="protein sequence ID" value="UPV76007.1"/>
    <property type="molecule type" value="Genomic_DNA"/>
</dbReference>
<dbReference type="RefSeq" id="WP_248652044.1">
    <property type="nucleotide sequence ID" value="NZ_CP096659.1"/>
</dbReference>
<dbReference type="KEGG" id="halx:M0R89_08090"/>
<dbReference type="Proteomes" id="UP000830729">
    <property type="component" value="Chromosome"/>
</dbReference>